<dbReference type="InterPro" id="IPR046433">
    <property type="entry name" value="ActCoA_hydro"/>
</dbReference>
<dbReference type="Gene3D" id="3.40.1080.10">
    <property type="entry name" value="Glutaconate Coenzyme A-transferase"/>
    <property type="match status" value="1"/>
</dbReference>
<dbReference type="GO" id="GO:0008775">
    <property type="term" value="F:acetate CoA-transferase activity"/>
    <property type="evidence" value="ECO:0007669"/>
    <property type="project" value="InterPro"/>
</dbReference>
<evidence type="ECO:0000313" key="3">
    <source>
        <dbReference type="EMBL" id="CAB5056400.1"/>
    </source>
</evidence>
<dbReference type="GO" id="GO:0006083">
    <property type="term" value="P:acetate metabolic process"/>
    <property type="evidence" value="ECO:0007669"/>
    <property type="project" value="InterPro"/>
</dbReference>
<dbReference type="InterPro" id="IPR037171">
    <property type="entry name" value="NagB/RpiA_transferase-like"/>
</dbReference>
<dbReference type="InterPro" id="IPR026888">
    <property type="entry name" value="AcetylCoA_hyd_C"/>
</dbReference>
<dbReference type="SUPFAM" id="SSF100950">
    <property type="entry name" value="NagB/RpiA/CoA transferase-like"/>
    <property type="match status" value="1"/>
</dbReference>
<accession>A0A6J6T808</accession>
<dbReference type="PANTHER" id="PTHR21432">
    <property type="entry name" value="ACETYL-COA HYDROLASE-RELATED"/>
    <property type="match status" value="1"/>
</dbReference>
<dbReference type="InterPro" id="IPR038460">
    <property type="entry name" value="AcetylCoA_hyd_C_sf"/>
</dbReference>
<dbReference type="EMBL" id="CAEZYY010000004">
    <property type="protein sequence ID" value="CAB4743208.1"/>
    <property type="molecule type" value="Genomic_DNA"/>
</dbReference>
<organism evidence="2">
    <name type="scientific">freshwater metagenome</name>
    <dbReference type="NCBI Taxonomy" id="449393"/>
    <lineage>
        <taxon>unclassified sequences</taxon>
        <taxon>metagenomes</taxon>
        <taxon>ecological metagenomes</taxon>
    </lineage>
</organism>
<dbReference type="AlphaFoldDB" id="A0A6J6T808"/>
<dbReference type="EMBL" id="CAFBQP010000015">
    <property type="protein sequence ID" value="CAB5056400.1"/>
    <property type="molecule type" value="Genomic_DNA"/>
</dbReference>
<feature type="domain" description="Acetyl-CoA hydrolase/transferase C-terminal" evidence="1">
    <location>
        <begin position="270"/>
        <end position="425"/>
    </location>
</feature>
<gene>
    <name evidence="2" type="ORF">UFOPK2806_00532</name>
    <name evidence="3" type="ORF">UFOPK4306_00556</name>
</gene>
<dbReference type="PANTHER" id="PTHR21432:SF20">
    <property type="entry name" value="ACETYL-COA HYDROLASE"/>
    <property type="match status" value="1"/>
</dbReference>
<evidence type="ECO:0000313" key="2">
    <source>
        <dbReference type="EMBL" id="CAB4743208.1"/>
    </source>
</evidence>
<dbReference type="Gene3D" id="3.40.1080.20">
    <property type="entry name" value="Acetyl-CoA hydrolase/transferase C-terminal domain"/>
    <property type="match status" value="1"/>
</dbReference>
<name>A0A6J6T808_9ZZZZ</name>
<proteinExistence type="predicted"/>
<sequence length="431" mass="46735">MATVDLATAVAAIRQDDSMAVPLGPGVPGGFLHALGERDDFTRLEVFGALLPDLYQVFMRKGVRYRSGFFGPAERFLRDSGADIDFVPADFRRFEPVLRHLNPRVMATAAAPPVDGWVSLSVHAGATVDELHRAGADPDRLLIVEVSEHFPRTYGVEPDYTHRLHVDEIDLLVQTDRAPLNLADAVPTEAEMAIAEHALHFFHDGCTVQTGIGGIPNQIAARLAAGPFGDLGVHSEMFTTGLMRLHQSGKVSNRKNSEFDGFTPTTFAAGIPELYTWLHENRDVRFLPVRVVNSPERIARNRDMVSINGAMAVDLSGQVVADNVLGKQFSGVGGHEDFVSGPGLSASGRSLICLPSTSVVGGTTVSRIVASLPAGSVVSTPRHQVDVVITEFGVAELHGRTIRERSRALAEICHPDYREELRSAAEQWPND</sequence>
<reference evidence="2" key="1">
    <citation type="submission" date="2020-05" db="EMBL/GenBank/DDBJ databases">
        <authorList>
            <person name="Chiriac C."/>
            <person name="Salcher M."/>
            <person name="Ghai R."/>
            <person name="Kavagutti S V."/>
        </authorList>
    </citation>
    <scope>NUCLEOTIDE SEQUENCE</scope>
</reference>
<dbReference type="Pfam" id="PF13336">
    <property type="entry name" value="AcetylCoA_hyd_C"/>
    <property type="match status" value="1"/>
</dbReference>
<protein>
    <submittedName>
        <fullName evidence="2">Unannotated protein</fullName>
    </submittedName>
</protein>
<dbReference type="Gene3D" id="3.30.750.70">
    <property type="entry name" value="4-hydroxybutyrate coenzyme like domains"/>
    <property type="match status" value="1"/>
</dbReference>
<evidence type="ECO:0000259" key="1">
    <source>
        <dbReference type="Pfam" id="PF13336"/>
    </source>
</evidence>